<dbReference type="RefSeq" id="WP_062029490.1">
    <property type="nucleotide sequence ID" value="NZ_LHZN01000126.1"/>
</dbReference>
<accession>A0AAW3QXC2</accession>
<dbReference type="Proteomes" id="UP000075682">
    <property type="component" value="Unassembled WGS sequence"/>
</dbReference>
<sequence length="64" mass="7465">MTQKDPTNHLGLNDGRWHEVQSHHAGLSAPDYEFRERPGKPFVREIRDVAARKRAIDVEERGWT</sequence>
<reference evidence="2 3" key="1">
    <citation type="submission" date="2015-06" db="EMBL/GenBank/DDBJ databases">
        <title>Improved classification and identification of acetic acid bacteria using matrix-assisted laser desorption/ionization time-of-flight mass spectrometry; Gluconobacter nephelii and Gluconobacter uchimurae are later heterotypic synonyms of Gluconobacter japonicus and Gluconobacter oxydans, respectively.</title>
        <authorList>
            <person name="Li L."/>
            <person name="Cleenwerck I."/>
            <person name="De Vuyst L."/>
            <person name="Vandamme P."/>
        </authorList>
    </citation>
    <scope>NUCLEOTIDE SEQUENCE [LARGE SCALE GENOMIC DNA]</scope>
    <source>
        <strain evidence="2 3">LMG 1356</strain>
    </source>
</reference>
<feature type="region of interest" description="Disordered" evidence="1">
    <location>
        <begin position="1"/>
        <end position="34"/>
    </location>
</feature>
<dbReference type="EMBL" id="LHZN01000126">
    <property type="protein sequence ID" value="KXV38247.1"/>
    <property type="molecule type" value="Genomic_DNA"/>
</dbReference>
<evidence type="ECO:0000256" key="1">
    <source>
        <dbReference type="SAM" id="MobiDB-lite"/>
    </source>
</evidence>
<name>A0AAW3QXC2_9PROT</name>
<proteinExistence type="predicted"/>
<protein>
    <submittedName>
        <fullName evidence="2">Uncharacterized protein</fullName>
    </submittedName>
</protein>
<evidence type="ECO:0000313" key="3">
    <source>
        <dbReference type="Proteomes" id="UP000075682"/>
    </source>
</evidence>
<dbReference type="AlphaFoldDB" id="A0AAW3QXC2"/>
<evidence type="ECO:0000313" key="2">
    <source>
        <dbReference type="EMBL" id="KXV38247.1"/>
    </source>
</evidence>
<organism evidence="2 3">
    <name type="scientific">Gluconobacter albidus</name>
    <dbReference type="NCBI Taxonomy" id="318683"/>
    <lineage>
        <taxon>Bacteria</taxon>
        <taxon>Pseudomonadati</taxon>
        <taxon>Pseudomonadota</taxon>
        <taxon>Alphaproteobacteria</taxon>
        <taxon>Acetobacterales</taxon>
        <taxon>Acetobacteraceae</taxon>
        <taxon>Gluconobacter</taxon>
    </lineage>
</organism>
<gene>
    <name evidence="2" type="ORF">AD941_06905</name>
</gene>
<comment type="caution">
    <text evidence="2">The sequence shown here is derived from an EMBL/GenBank/DDBJ whole genome shotgun (WGS) entry which is preliminary data.</text>
</comment>